<protein>
    <recommendedName>
        <fullName evidence="1">DUF7692 domain-containing protein</fullName>
    </recommendedName>
</protein>
<dbReference type="Pfam" id="PF24743">
    <property type="entry name" value="DUF7692"/>
    <property type="match status" value="1"/>
</dbReference>
<dbReference type="AlphaFoldDB" id="A0AAV3SLD7"/>
<evidence type="ECO:0000259" key="1">
    <source>
        <dbReference type="Pfam" id="PF24743"/>
    </source>
</evidence>
<dbReference type="KEGG" id="hdo:MUK72_16935"/>
<evidence type="ECO:0000313" key="5">
    <source>
        <dbReference type="Proteomes" id="UP001500962"/>
    </source>
</evidence>
<dbReference type="RefSeq" id="WP_244706462.1">
    <property type="nucleotide sequence ID" value="NZ_BAAADN010000077.1"/>
</dbReference>
<proteinExistence type="predicted"/>
<keyword evidence="4" id="KW-1185">Reference proteome</keyword>
<reference evidence="3" key="2">
    <citation type="submission" date="2022-04" db="EMBL/GenBank/DDBJ databases">
        <title>Sequencing and genomic assembly of Halococcus dombrowskii.</title>
        <authorList>
            <person name="Lim S.W."/>
            <person name="MacLea K.S."/>
        </authorList>
    </citation>
    <scope>NUCLEOTIDE SEQUENCE</scope>
    <source>
        <strain evidence="3">H4</strain>
        <plasmid evidence="3">unnamed2</plasmid>
    </source>
</reference>
<evidence type="ECO:0000313" key="2">
    <source>
        <dbReference type="EMBL" id="GAA0474700.1"/>
    </source>
</evidence>
<dbReference type="GeneID" id="71763569"/>
<dbReference type="EMBL" id="CP095007">
    <property type="protein sequence ID" value="UOO97113.1"/>
    <property type="molecule type" value="Genomic_DNA"/>
</dbReference>
<dbReference type="Proteomes" id="UP001500962">
    <property type="component" value="Unassembled WGS sequence"/>
</dbReference>
<dbReference type="Proteomes" id="UP000830542">
    <property type="component" value="Plasmid unnamed2"/>
</dbReference>
<dbReference type="EMBL" id="BAAADN010000077">
    <property type="protein sequence ID" value="GAA0474700.1"/>
    <property type="molecule type" value="Genomic_DNA"/>
</dbReference>
<feature type="domain" description="DUF7692" evidence="1">
    <location>
        <begin position="1"/>
        <end position="56"/>
    </location>
</feature>
<accession>A0AAV3SLD7</accession>
<gene>
    <name evidence="2" type="ORF">GCM10008985_33950</name>
    <name evidence="3" type="ORF">MUK72_16935</name>
</gene>
<sequence length="82" mass="9183">MRIETSGKYAWRTDLYDDVGELLDESTRSGAVDGACEFTQQMLPALAKAVEHPDMTEELAEILSTRVVDVEYEISTDVSVRK</sequence>
<evidence type="ECO:0000313" key="3">
    <source>
        <dbReference type="EMBL" id="UOO97113.1"/>
    </source>
</evidence>
<keyword evidence="3" id="KW-0614">Plasmid</keyword>
<reference evidence="2" key="3">
    <citation type="submission" date="2023-12" db="EMBL/GenBank/DDBJ databases">
        <authorList>
            <person name="Sun Q."/>
            <person name="Inoue M."/>
        </authorList>
    </citation>
    <scope>NUCLEOTIDE SEQUENCE</scope>
    <source>
        <strain evidence="2">JCM 12289</strain>
    </source>
</reference>
<organism evidence="2 5">
    <name type="scientific">Halococcus dombrowskii</name>
    <dbReference type="NCBI Taxonomy" id="179637"/>
    <lineage>
        <taxon>Archaea</taxon>
        <taxon>Methanobacteriati</taxon>
        <taxon>Methanobacteriota</taxon>
        <taxon>Stenosarchaea group</taxon>
        <taxon>Halobacteria</taxon>
        <taxon>Halobacteriales</taxon>
        <taxon>Halococcaceae</taxon>
        <taxon>Halococcus</taxon>
    </lineage>
</organism>
<geneLocation type="plasmid" evidence="3 4">
    <name>unnamed2</name>
</geneLocation>
<reference evidence="2" key="1">
    <citation type="journal article" date="2014" name="Int. J. Syst. Evol. Microbiol.">
        <title>Complete genome sequence of Corynebacterium casei LMG S-19264T (=DSM 44701T), isolated from a smear-ripened cheese.</title>
        <authorList>
            <consortium name="US DOE Joint Genome Institute (JGI-PGF)"/>
            <person name="Walter F."/>
            <person name="Albersmeier A."/>
            <person name="Kalinowski J."/>
            <person name="Ruckert C."/>
        </authorList>
    </citation>
    <scope>NUCLEOTIDE SEQUENCE</scope>
    <source>
        <strain evidence="2">JCM 12289</strain>
    </source>
</reference>
<dbReference type="InterPro" id="IPR056109">
    <property type="entry name" value="DUF7692"/>
</dbReference>
<name>A0AAV3SLD7_HALDO</name>
<evidence type="ECO:0000313" key="4">
    <source>
        <dbReference type="Proteomes" id="UP000830542"/>
    </source>
</evidence>